<dbReference type="Pfam" id="PF02847">
    <property type="entry name" value="MA3"/>
    <property type="match status" value="1"/>
</dbReference>
<feature type="domain" description="MI" evidence="2">
    <location>
        <begin position="142"/>
        <end position="263"/>
    </location>
</feature>
<accession>X8J8D3</accession>
<dbReference type="InterPro" id="IPR016024">
    <property type="entry name" value="ARM-type_fold"/>
</dbReference>
<evidence type="ECO:0000313" key="3">
    <source>
        <dbReference type="EMBL" id="EUC57481.1"/>
    </source>
</evidence>
<name>X8J8D3_9AGAM</name>
<feature type="non-terminal residue" evidence="3">
    <location>
        <position position="285"/>
    </location>
</feature>
<dbReference type="InterPro" id="IPR003891">
    <property type="entry name" value="Initiation_fac_eIF4g_MI"/>
</dbReference>
<dbReference type="Proteomes" id="UP000030108">
    <property type="component" value="Unassembled WGS sequence"/>
</dbReference>
<dbReference type="AlphaFoldDB" id="X8J8D3"/>
<sequence length="285" mass="31348">MSSKKASCDPRCNKHWGPVSQRVRRACMRQFDFELQLQANHSDSELDSEELPAASTLLHAPSAPGLMVDTPDPNTSHYDDVTMPAWNQLGLSGASSYGDQLNFSSTSSEDDIEEGTGLASNEPEGVVDYLHGTDSVSTGVKRKSWVDWNPIAEYIGLENIDEAIISLETIPSEHRHLFVDQLINASMEGGNKVVVLAEKLFSAIRSRSVISPEGFERGIIPTVSMADDLSIDVPKTYEWLARMIHAAGLDRSRVEEMADQISVYGNPSVPPRELLIKEFEKVSSA</sequence>
<proteinExistence type="predicted"/>
<gene>
    <name evidence="3" type="ORF">RSOL_223210</name>
</gene>
<dbReference type="Gene3D" id="1.25.40.180">
    <property type="match status" value="1"/>
</dbReference>
<comment type="caution">
    <text evidence="3">The sequence shown here is derived from an EMBL/GenBank/DDBJ whole genome shotgun (WGS) entry which is preliminary data.</text>
</comment>
<evidence type="ECO:0000256" key="1">
    <source>
        <dbReference type="SAM" id="MobiDB-lite"/>
    </source>
</evidence>
<reference evidence="4" key="1">
    <citation type="journal article" date="2014" name="Genome Announc.">
        <title>Draft genome sequence of the plant-pathogenic soil fungus Rhizoctonia solani anastomosis group 3 strain Rhs1AP.</title>
        <authorList>
            <person name="Cubeta M.A."/>
            <person name="Thomas E."/>
            <person name="Dean R.A."/>
            <person name="Jabaji S."/>
            <person name="Neate S.M."/>
            <person name="Tavantzis S."/>
            <person name="Toda T."/>
            <person name="Vilgalys R."/>
            <person name="Bharathan N."/>
            <person name="Fedorova-Abrams N."/>
            <person name="Pakala S.B."/>
            <person name="Pakala S.M."/>
            <person name="Zafar N."/>
            <person name="Joardar V."/>
            <person name="Losada L."/>
            <person name="Nierman W.C."/>
        </authorList>
    </citation>
    <scope>NUCLEOTIDE SEQUENCE [LARGE SCALE GENOMIC DNA]</scope>
    <source>
        <strain evidence="4">AG-3</strain>
    </source>
</reference>
<organism evidence="3 4">
    <name type="scientific">Rhizoctonia solani AG-3 Rhs1AP</name>
    <dbReference type="NCBI Taxonomy" id="1086054"/>
    <lineage>
        <taxon>Eukaryota</taxon>
        <taxon>Fungi</taxon>
        <taxon>Dikarya</taxon>
        <taxon>Basidiomycota</taxon>
        <taxon>Agaricomycotina</taxon>
        <taxon>Agaricomycetes</taxon>
        <taxon>Cantharellales</taxon>
        <taxon>Ceratobasidiaceae</taxon>
        <taxon>Rhizoctonia</taxon>
    </lineage>
</organism>
<feature type="region of interest" description="Disordered" evidence="1">
    <location>
        <begin position="61"/>
        <end position="81"/>
    </location>
</feature>
<protein>
    <submittedName>
        <fullName evidence="3">MA3 domain protein</fullName>
    </submittedName>
</protein>
<feature type="region of interest" description="Disordered" evidence="1">
    <location>
        <begin position="100"/>
        <end position="125"/>
    </location>
</feature>
<dbReference type="SUPFAM" id="SSF48371">
    <property type="entry name" value="ARM repeat"/>
    <property type="match status" value="1"/>
</dbReference>
<dbReference type="PROSITE" id="PS51366">
    <property type="entry name" value="MI"/>
    <property type="match status" value="1"/>
</dbReference>
<evidence type="ECO:0000259" key="2">
    <source>
        <dbReference type="PROSITE" id="PS51366"/>
    </source>
</evidence>
<evidence type="ECO:0000313" key="4">
    <source>
        <dbReference type="Proteomes" id="UP000030108"/>
    </source>
</evidence>
<dbReference type="OrthoDB" id="3233534at2759"/>
<dbReference type="EMBL" id="JATN01000322">
    <property type="protein sequence ID" value="EUC57481.1"/>
    <property type="molecule type" value="Genomic_DNA"/>
</dbReference>